<feature type="compositionally biased region" description="Basic residues" evidence="1">
    <location>
        <begin position="16"/>
        <end position="27"/>
    </location>
</feature>
<dbReference type="AlphaFoldDB" id="A0A0S8JID8"/>
<comment type="caution">
    <text evidence="2">The sequence shown here is derived from an EMBL/GenBank/DDBJ whole genome shotgun (WGS) entry which is preliminary data.</text>
</comment>
<evidence type="ECO:0000313" key="2">
    <source>
        <dbReference type="EMBL" id="KPL09540.1"/>
    </source>
</evidence>
<sequence>MPSKSVKQAGMMAARCRGKARGPGKKVSKKVACEYHRADVKSGMAKKALKEAAKKRRKKSS</sequence>
<reference evidence="2 3" key="1">
    <citation type="journal article" date="2015" name="Microbiome">
        <title>Genomic resolution of linkages in carbon, nitrogen, and sulfur cycling among widespread estuary sediment bacteria.</title>
        <authorList>
            <person name="Baker B.J."/>
            <person name="Lazar C.S."/>
            <person name="Teske A.P."/>
            <person name="Dick G.J."/>
        </authorList>
    </citation>
    <scope>NUCLEOTIDE SEQUENCE [LARGE SCALE GENOMIC DNA]</scope>
    <source>
        <strain evidence="2">SM1_40</strain>
    </source>
</reference>
<accession>A0A0S8JID8</accession>
<evidence type="ECO:0000313" key="3">
    <source>
        <dbReference type="Proteomes" id="UP000051035"/>
    </source>
</evidence>
<evidence type="ECO:0000256" key="1">
    <source>
        <dbReference type="SAM" id="MobiDB-lite"/>
    </source>
</evidence>
<dbReference type="EMBL" id="LJVA01000065">
    <property type="protein sequence ID" value="KPL09540.1"/>
    <property type="molecule type" value="Genomic_DNA"/>
</dbReference>
<proteinExistence type="predicted"/>
<protein>
    <submittedName>
        <fullName evidence="2">Uncharacterized protein</fullName>
    </submittedName>
</protein>
<gene>
    <name evidence="2" type="ORF">AMJ71_06115</name>
</gene>
<dbReference type="Proteomes" id="UP000051035">
    <property type="component" value="Unassembled WGS sequence"/>
</dbReference>
<name>A0A0S8JID8_UNCT6</name>
<feature type="region of interest" description="Disordered" evidence="1">
    <location>
        <begin position="1"/>
        <end position="27"/>
    </location>
</feature>
<organism evidence="2 3">
    <name type="scientific">candidate division TA06 bacterium SM1_40</name>
    <dbReference type="NCBI Taxonomy" id="1703773"/>
    <lineage>
        <taxon>Bacteria</taxon>
        <taxon>Bacteria division TA06</taxon>
    </lineage>
</organism>